<proteinExistence type="predicted"/>
<organism evidence="1 2">
    <name type="scientific">Cryphonectria parasitica (strain ATCC 38755 / EP155)</name>
    <dbReference type="NCBI Taxonomy" id="660469"/>
    <lineage>
        <taxon>Eukaryota</taxon>
        <taxon>Fungi</taxon>
        <taxon>Dikarya</taxon>
        <taxon>Ascomycota</taxon>
        <taxon>Pezizomycotina</taxon>
        <taxon>Sordariomycetes</taxon>
        <taxon>Sordariomycetidae</taxon>
        <taxon>Diaporthales</taxon>
        <taxon>Cryphonectriaceae</taxon>
        <taxon>Cryphonectria-Endothia species complex</taxon>
        <taxon>Cryphonectria</taxon>
    </lineage>
</organism>
<comment type="caution">
    <text evidence="1">The sequence shown here is derived from an EMBL/GenBank/DDBJ whole genome shotgun (WGS) entry which is preliminary data.</text>
</comment>
<keyword evidence="2" id="KW-1185">Reference proteome</keyword>
<sequence>MLRLNKASVLHLPHALKSIKVPSTLIMALKVTILMSGSNHSKRTINSSDHHSNHLGTRSHHIISLPSLYSNKQVCATYKSRV</sequence>
<protein>
    <submittedName>
        <fullName evidence="1">Uncharacterized protein</fullName>
    </submittedName>
</protein>
<accession>A0A9P4YBA9</accession>
<dbReference type="RefSeq" id="XP_040780862.1">
    <property type="nucleotide sequence ID" value="XM_040914915.1"/>
</dbReference>
<dbReference type="EMBL" id="MU032344">
    <property type="protein sequence ID" value="KAF3769901.1"/>
    <property type="molecule type" value="Genomic_DNA"/>
</dbReference>
<evidence type="ECO:0000313" key="1">
    <source>
        <dbReference type="EMBL" id="KAF3769901.1"/>
    </source>
</evidence>
<dbReference type="AlphaFoldDB" id="A0A9P4YBA9"/>
<name>A0A9P4YBA9_CRYP1</name>
<dbReference type="Proteomes" id="UP000803844">
    <property type="component" value="Unassembled WGS sequence"/>
</dbReference>
<gene>
    <name evidence="1" type="ORF">M406DRAFT_100615</name>
</gene>
<evidence type="ECO:0000313" key="2">
    <source>
        <dbReference type="Proteomes" id="UP000803844"/>
    </source>
</evidence>
<reference evidence="1" key="1">
    <citation type="journal article" date="2020" name="Phytopathology">
        <title>Genome sequence of the chestnut blight fungus Cryphonectria parasitica EP155: A fundamental resource for an archetypical invasive plant pathogen.</title>
        <authorList>
            <person name="Crouch J.A."/>
            <person name="Dawe A."/>
            <person name="Aerts A."/>
            <person name="Barry K."/>
            <person name="Churchill A.C.L."/>
            <person name="Grimwood J."/>
            <person name="Hillman B."/>
            <person name="Milgroom M.G."/>
            <person name="Pangilinan J."/>
            <person name="Smith M."/>
            <person name="Salamov A."/>
            <person name="Schmutz J."/>
            <person name="Yadav J."/>
            <person name="Grigoriev I.V."/>
            <person name="Nuss D."/>
        </authorList>
    </citation>
    <scope>NUCLEOTIDE SEQUENCE</scope>
    <source>
        <strain evidence="1">EP155</strain>
    </source>
</reference>
<dbReference type="GeneID" id="63832044"/>